<organism evidence="1">
    <name type="scientific">Ovis aries</name>
    <name type="common">Sheep</name>
    <dbReference type="NCBI Taxonomy" id="9940"/>
    <lineage>
        <taxon>Eukaryota</taxon>
        <taxon>Metazoa</taxon>
        <taxon>Chordata</taxon>
        <taxon>Craniata</taxon>
        <taxon>Vertebrata</taxon>
        <taxon>Euteleostomi</taxon>
        <taxon>Mammalia</taxon>
        <taxon>Eutheria</taxon>
        <taxon>Laurasiatheria</taxon>
        <taxon>Artiodactyla</taxon>
        <taxon>Ruminantia</taxon>
        <taxon>Pecora</taxon>
        <taxon>Bovidae</taxon>
        <taxon>Caprinae</taxon>
        <taxon>Ovis</taxon>
    </lineage>
</organism>
<reference evidence="1" key="1">
    <citation type="submission" date="2020-11" db="EMBL/GenBank/DDBJ databases">
        <authorList>
            <person name="Davenport K.M."/>
            <person name="Bickhart D.M."/>
            <person name="Smith T.P.L."/>
            <person name="Murdoch B.M."/>
            <person name="Rosen B.D."/>
        </authorList>
    </citation>
    <scope>NUCLEOTIDE SEQUENCE [LARGE SCALE GENOMIC DNA]</scope>
    <source>
        <strain evidence="1">OAR_USU_Benz2616</strain>
    </source>
</reference>
<evidence type="ECO:0000313" key="1">
    <source>
        <dbReference type="Ensembl" id="ENSOARP00020034976.1"/>
    </source>
</evidence>
<proteinExistence type="predicted"/>
<protein>
    <submittedName>
        <fullName evidence="1">Uncharacterized protein</fullName>
    </submittedName>
</protein>
<reference evidence="1" key="2">
    <citation type="submission" date="2025-08" db="UniProtKB">
        <authorList>
            <consortium name="Ensembl"/>
        </authorList>
    </citation>
    <scope>IDENTIFICATION</scope>
</reference>
<dbReference type="Ensembl" id="ENSOART00020075080.1">
    <property type="protein sequence ID" value="ENSOARP00020034976.1"/>
    <property type="gene ID" value="ENSOARG00020037005.1"/>
</dbReference>
<sequence length="138" mass="16349">MEEEQQWGNSRLPQNKKKLVEHTKRRYVKPMAPYQTDRKAKTSSSCDIDQKRFKCECCYCQRYMGNTSGISTGRKATSHSSSWDELIQELSNLMLNSGSTQPPLLQERAQEKEKSPKQRQQKNKRMFQKRMLLKEWKD</sequence>
<reference evidence="1" key="3">
    <citation type="submission" date="2025-09" db="UniProtKB">
        <authorList>
            <consortium name="Ensembl"/>
        </authorList>
    </citation>
    <scope>IDENTIFICATION</scope>
</reference>
<name>A0AC11CZ18_SHEEP</name>
<accession>A0AC11CZ18</accession>